<evidence type="ECO:0000313" key="1">
    <source>
        <dbReference type="EMBL" id="GAT45314.1"/>
    </source>
</evidence>
<gene>
    <name evidence="1" type="ORF">MCHLO_02900</name>
</gene>
<accession>A0ABQ0L2B6</accession>
<dbReference type="Proteomes" id="UP000815677">
    <property type="component" value="Unassembled WGS sequence"/>
</dbReference>
<organism evidence="1 2">
    <name type="scientific">Mycena chlorophos</name>
    <name type="common">Agaric fungus</name>
    <name type="synonym">Agaricus chlorophos</name>
    <dbReference type="NCBI Taxonomy" id="658473"/>
    <lineage>
        <taxon>Eukaryota</taxon>
        <taxon>Fungi</taxon>
        <taxon>Dikarya</taxon>
        <taxon>Basidiomycota</taxon>
        <taxon>Agaricomycotina</taxon>
        <taxon>Agaricomycetes</taxon>
        <taxon>Agaricomycetidae</taxon>
        <taxon>Agaricales</taxon>
        <taxon>Marasmiineae</taxon>
        <taxon>Mycenaceae</taxon>
        <taxon>Mycena</taxon>
    </lineage>
</organism>
<evidence type="ECO:0000313" key="2">
    <source>
        <dbReference type="Proteomes" id="UP000815677"/>
    </source>
</evidence>
<dbReference type="EMBL" id="DF841066">
    <property type="protein sequence ID" value="GAT45314.1"/>
    <property type="molecule type" value="Genomic_DNA"/>
</dbReference>
<sequence>ARQYGREFALYTHRRPSLARFNLFCSLTAEVAVNAITVNIVCFSPSSHRPTTHFFSSPSRRIRASPDAGLNGALWNFPCVVQPVLLSQCHGVAPGVSGVHTGAEIFPDNLCRSFHFKFIRLKPESDGDEELHISTVPKDNATRDSLDLFSTINLRWSFGRHPVFCHPVASPAPSTPLLMCQRRHPACLARHSPASDPALPLVPGSFQAVKLDQFLRFLPRGERQTASDSILRGERRGVGMRQQHAVFGTVSRFLPRGERRVLSDSALRRHRRDAVPLLRTLKQQGAPRRLFRKLITHFDSKLLSRGERQSSWPQIYIGQSAPALPPTSFGAVSRCVPTRHFR</sequence>
<reference evidence="1" key="1">
    <citation type="submission" date="2014-09" db="EMBL/GenBank/DDBJ databases">
        <title>Genome sequence of the luminous mushroom Mycena chlorophos for searching fungal bioluminescence genes.</title>
        <authorList>
            <person name="Tanaka Y."/>
            <person name="Kasuga D."/>
            <person name="Oba Y."/>
            <person name="Hase S."/>
            <person name="Sato K."/>
            <person name="Oba Y."/>
            <person name="Sakakibara Y."/>
        </authorList>
    </citation>
    <scope>NUCLEOTIDE SEQUENCE</scope>
</reference>
<name>A0ABQ0L2B6_MYCCL</name>
<feature type="non-terminal residue" evidence="1">
    <location>
        <position position="1"/>
    </location>
</feature>
<keyword evidence="2" id="KW-1185">Reference proteome</keyword>
<protein>
    <submittedName>
        <fullName evidence="1">Uncharacterized protein</fullName>
    </submittedName>
</protein>
<proteinExistence type="predicted"/>